<dbReference type="PATRIC" id="fig|1008153.3.peg.3681"/>
<gene>
    <name evidence="2" type="ORF">HAPAU_34930</name>
</gene>
<comment type="caution">
    <text evidence="2">The sequence shown here is derived from an EMBL/GenBank/DDBJ whole genome shotgun (WGS) entry which is preliminary data.</text>
</comment>
<protein>
    <submittedName>
        <fullName evidence="2">Uncharacterized protein</fullName>
    </submittedName>
</protein>
<dbReference type="SUPFAM" id="SSF48208">
    <property type="entry name" value="Six-hairpin glycosidases"/>
    <property type="match status" value="1"/>
</dbReference>
<dbReference type="InterPro" id="IPR012341">
    <property type="entry name" value="6hp_glycosidase-like_sf"/>
</dbReference>
<reference evidence="2 3" key="1">
    <citation type="submission" date="2016-02" db="EMBL/GenBank/DDBJ databases">
        <title>Genome sequence of Halalkalicoccus paucihalophilus DSM 24557.</title>
        <authorList>
            <person name="Poehlein A."/>
            <person name="Daniel R."/>
        </authorList>
    </citation>
    <scope>NUCLEOTIDE SEQUENCE [LARGE SCALE GENOMIC DNA]</scope>
    <source>
        <strain evidence="2 3">DSM 24557</strain>
    </source>
</reference>
<proteinExistence type="predicted"/>
<dbReference type="InterPro" id="IPR008928">
    <property type="entry name" value="6-hairpin_glycosidase_sf"/>
</dbReference>
<evidence type="ECO:0000313" key="2">
    <source>
        <dbReference type="EMBL" id="KYH24510.1"/>
    </source>
</evidence>
<organism evidence="2 3">
    <name type="scientific">Halalkalicoccus paucihalophilus</name>
    <dbReference type="NCBI Taxonomy" id="1008153"/>
    <lineage>
        <taxon>Archaea</taxon>
        <taxon>Methanobacteriati</taxon>
        <taxon>Methanobacteriota</taxon>
        <taxon>Stenosarchaea group</taxon>
        <taxon>Halobacteria</taxon>
        <taxon>Halobacteriales</taxon>
        <taxon>Halococcaceae</taxon>
        <taxon>Halalkalicoccus</taxon>
    </lineage>
</organism>
<dbReference type="EMBL" id="LTAZ01000013">
    <property type="protein sequence ID" value="KYH24510.1"/>
    <property type="molecule type" value="Genomic_DNA"/>
</dbReference>
<name>A0A151AAD6_9EURY</name>
<feature type="region of interest" description="Disordered" evidence="1">
    <location>
        <begin position="29"/>
        <end position="51"/>
    </location>
</feature>
<dbReference type="AlphaFoldDB" id="A0A151AAD6"/>
<evidence type="ECO:0000313" key="3">
    <source>
        <dbReference type="Proteomes" id="UP000075321"/>
    </source>
</evidence>
<dbReference type="Proteomes" id="UP000075321">
    <property type="component" value="Unassembled WGS sequence"/>
</dbReference>
<evidence type="ECO:0000256" key="1">
    <source>
        <dbReference type="SAM" id="MobiDB-lite"/>
    </source>
</evidence>
<accession>A0A151AAD6</accession>
<keyword evidence="3" id="KW-1185">Reference proteome</keyword>
<dbReference type="Gene3D" id="1.50.10.10">
    <property type="match status" value="1"/>
</dbReference>
<sequence>MGTNDSHDYAISRRRLMQGATTMGLIGATGLASGDTKRSNTQVVEGAPESPTLSITERLEDRRYVTSGTRAYIAGIQTGRFPAMGWHIGGEMEGVWSPPLKLLDGIWFEVNGESVGPATEFTRGYGFVKMDLPTSSGISLERTEFVPDDERVALIGLHFTAEENTTIEIAAEAHSELTTAYPWSDTDPSQTEFNLEDEGEFDGERLVFRSGGTPPIENAGQRDWAAAVGATLEPVGGEAGEDFRGPQDEWETYDPNAGEDEDAELADGSKFERHDNSVFGRGTGGRLEYELEVSAGETQTIWFAVAGSESGADPAIEACEAALSDPEEALSVKIEERLERYERTRLNLPGNRRLEEAIDWTKQNLSDLVQESRDLQIRVTNAGENYPEPSGTVDRARFVGAGYPDFPWLFAVDGEYTTFASVALGQFEPIKEHMRALYEISEVANEGSGKVVHEVITDGSVYYGANDDPGNTDETAKFPSAVATIWRWSGDDAFRDELYDFARRNMEYLLAEFGGDEGWPVGEGNVEREGMGERVIDNAVYTIRGLYDLADMAVSKGDDETVAWATERADEMLDEFNQTWWVPEAPSYADSLDDEDDTPLYHRHWIGLTPFEIQLPEFGDDDRELGITGDVDADSALSLRETECFGGIGSPEDDLEGEWNIGLYHTGAPGCEREEYDYSEDHTERNIYTLNTAIMAISEGNYGRLGNDKQGRFIDANASLQLPEPDEIPGAMPEVVPSPEYGRSINQPFTDRLMALQAWGSYGTVWPVVGQQLGVRPDMGRGRLEITPQVPPKESQIGAENVRVGDGSIDVQAQAGDGTYSTTVCADADVSLKHLIVGHTIPEDIEIVSVALDGEDADCEVRKTNRGWEVVTEADPDGERTLVVETSR</sequence>
<dbReference type="GO" id="GO:0005975">
    <property type="term" value="P:carbohydrate metabolic process"/>
    <property type="evidence" value="ECO:0007669"/>
    <property type="project" value="InterPro"/>
</dbReference>